<dbReference type="PANTHER" id="PTHR11709">
    <property type="entry name" value="MULTI-COPPER OXIDASE"/>
    <property type="match status" value="1"/>
</dbReference>
<evidence type="ECO:0000313" key="9">
    <source>
        <dbReference type="EMBL" id="MBA0878059.1"/>
    </source>
</evidence>
<protein>
    <recommendedName>
        <fullName evidence="8">Plastocyanin-like domain-containing protein</fullName>
    </recommendedName>
</protein>
<sequence length="298" mass="32944">MDVLVSANRNVGQYYMAIRPFSDSSAAPIDNITTGIFQYTNSEGGLNASLITLPVMNDTDAMINFLNQIRNTNVSQNPRINVPADKDIKRRVFIALAVNNLPCSTCVVGSRLVATLNNVSYVSPSIDILQAYYNRNMSGVYTEDFPLNPPVIYDFTGNLTNLNTPVEEGTRVIVVNYGEGVEMVLQATQMGAGGSHPIHLHGFSFYWVGTGFGNFNNKTDPSTYNLVDPPLINTVHVPGRRWVAIRFFATNPGVWFMHCHLERHSSWGMDTVLIVRNGKTKKTSIRPPPSTMPRCPGT</sequence>
<evidence type="ECO:0000256" key="2">
    <source>
        <dbReference type="ARBA" id="ARBA00010609"/>
    </source>
</evidence>
<evidence type="ECO:0000259" key="8">
    <source>
        <dbReference type="Pfam" id="PF07731"/>
    </source>
</evidence>
<dbReference type="PROSITE" id="PS00080">
    <property type="entry name" value="MULTICOPPER_OXIDASE2"/>
    <property type="match status" value="1"/>
</dbReference>
<feature type="region of interest" description="Disordered" evidence="7">
    <location>
        <begin position="279"/>
        <end position="298"/>
    </location>
</feature>
<keyword evidence="3" id="KW-0964">Secreted</keyword>
<evidence type="ECO:0000256" key="5">
    <source>
        <dbReference type="ARBA" id="ARBA00022737"/>
    </source>
</evidence>
<dbReference type="OrthoDB" id="2121828at2759"/>
<dbReference type="PANTHER" id="PTHR11709:SF410">
    <property type="entry name" value="LACCASE"/>
    <property type="match status" value="1"/>
</dbReference>
<organism evidence="9 10">
    <name type="scientific">Gossypium schwendimanii</name>
    <name type="common">Cotton</name>
    <dbReference type="NCBI Taxonomy" id="34291"/>
    <lineage>
        <taxon>Eukaryota</taxon>
        <taxon>Viridiplantae</taxon>
        <taxon>Streptophyta</taxon>
        <taxon>Embryophyta</taxon>
        <taxon>Tracheophyta</taxon>
        <taxon>Spermatophyta</taxon>
        <taxon>Magnoliopsida</taxon>
        <taxon>eudicotyledons</taxon>
        <taxon>Gunneridae</taxon>
        <taxon>Pentapetalae</taxon>
        <taxon>rosids</taxon>
        <taxon>malvids</taxon>
        <taxon>Malvales</taxon>
        <taxon>Malvaceae</taxon>
        <taxon>Malvoideae</taxon>
        <taxon>Gossypium</taxon>
    </lineage>
</organism>
<gene>
    <name evidence="9" type="ORF">Goshw_005368</name>
</gene>
<evidence type="ECO:0000256" key="7">
    <source>
        <dbReference type="SAM" id="MobiDB-lite"/>
    </source>
</evidence>
<keyword evidence="4" id="KW-0479">Metal-binding</keyword>
<dbReference type="CDD" id="cd13897">
    <property type="entry name" value="CuRO_3_LCC_plant"/>
    <property type="match status" value="1"/>
</dbReference>
<dbReference type="Gene3D" id="2.60.40.420">
    <property type="entry name" value="Cupredoxins - blue copper proteins"/>
    <property type="match status" value="1"/>
</dbReference>
<dbReference type="AlphaFoldDB" id="A0A7J9N659"/>
<dbReference type="Proteomes" id="UP000593576">
    <property type="component" value="Unassembled WGS sequence"/>
</dbReference>
<dbReference type="Pfam" id="PF07731">
    <property type="entry name" value="Cu-oxidase_2"/>
    <property type="match status" value="1"/>
</dbReference>
<accession>A0A7J9N659</accession>
<evidence type="ECO:0000256" key="3">
    <source>
        <dbReference type="ARBA" id="ARBA00022525"/>
    </source>
</evidence>
<dbReference type="GO" id="GO:0005576">
    <property type="term" value="C:extracellular region"/>
    <property type="evidence" value="ECO:0007669"/>
    <property type="project" value="UniProtKB-SubCell"/>
</dbReference>
<evidence type="ECO:0000313" key="10">
    <source>
        <dbReference type="Proteomes" id="UP000593576"/>
    </source>
</evidence>
<dbReference type="InterPro" id="IPR045087">
    <property type="entry name" value="Cu-oxidase_fam"/>
</dbReference>
<evidence type="ECO:0000256" key="1">
    <source>
        <dbReference type="ARBA" id="ARBA00004613"/>
    </source>
</evidence>
<dbReference type="InterPro" id="IPR002355">
    <property type="entry name" value="Cu_oxidase_Cu_BS"/>
</dbReference>
<evidence type="ECO:0000256" key="6">
    <source>
        <dbReference type="ARBA" id="ARBA00023008"/>
    </source>
</evidence>
<comment type="similarity">
    <text evidence="2">Belongs to the multicopper oxidase family.</text>
</comment>
<dbReference type="InterPro" id="IPR011706">
    <property type="entry name" value="Cu-oxidase_C"/>
</dbReference>
<dbReference type="EMBL" id="JABFAF010270452">
    <property type="protein sequence ID" value="MBA0878059.1"/>
    <property type="molecule type" value="Genomic_DNA"/>
</dbReference>
<keyword evidence="5" id="KW-0677">Repeat</keyword>
<comment type="caution">
    <text evidence="9">The sequence shown here is derived from an EMBL/GenBank/DDBJ whole genome shotgun (WGS) entry which is preliminary data.</text>
</comment>
<feature type="domain" description="Plastocyanin-like" evidence="8">
    <location>
        <begin position="144"/>
        <end position="278"/>
    </location>
</feature>
<dbReference type="GO" id="GO:0005507">
    <property type="term" value="F:copper ion binding"/>
    <property type="evidence" value="ECO:0007669"/>
    <property type="project" value="InterPro"/>
</dbReference>
<keyword evidence="10" id="KW-1185">Reference proteome</keyword>
<evidence type="ECO:0000256" key="4">
    <source>
        <dbReference type="ARBA" id="ARBA00022723"/>
    </source>
</evidence>
<dbReference type="GO" id="GO:0016491">
    <property type="term" value="F:oxidoreductase activity"/>
    <property type="evidence" value="ECO:0007669"/>
    <property type="project" value="InterPro"/>
</dbReference>
<dbReference type="SUPFAM" id="SSF49503">
    <property type="entry name" value="Cupredoxins"/>
    <property type="match status" value="1"/>
</dbReference>
<name>A0A7J9N659_GOSSC</name>
<reference evidence="9 10" key="1">
    <citation type="journal article" date="2019" name="Genome Biol. Evol.">
        <title>Insights into the evolution of the New World diploid cottons (Gossypium, subgenus Houzingenia) based on genome sequencing.</title>
        <authorList>
            <person name="Grover C.E."/>
            <person name="Arick M.A. 2nd"/>
            <person name="Thrash A."/>
            <person name="Conover J.L."/>
            <person name="Sanders W.S."/>
            <person name="Peterson D.G."/>
            <person name="Frelichowski J.E."/>
            <person name="Scheffler J.A."/>
            <person name="Scheffler B.E."/>
            <person name="Wendel J.F."/>
        </authorList>
    </citation>
    <scope>NUCLEOTIDE SEQUENCE [LARGE SCALE GENOMIC DNA]</scope>
    <source>
        <strain evidence="9">1</strain>
        <tissue evidence="9">Leaf</tissue>
    </source>
</reference>
<proteinExistence type="inferred from homology"/>
<keyword evidence="6" id="KW-0186">Copper</keyword>
<comment type="subcellular location">
    <subcellularLocation>
        <location evidence="1">Secreted</location>
    </subcellularLocation>
</comment>
<dbReference type="InterPro" id="IPR008972">
    <property type="entry name" value="Cupredoxin"/>
</dbReference>
<dbReference type="InterPro" id="IPR034289">
    <property type="entry name" value="CuRO_3_LCC"/>
</dbReference>